<keyword evidence="2" id="KW-0732">Signal</keyword>
<comment type="caution">
    <text evidence="3">The sequence shown here is derived from an EMBL/GenBank/DDBJ whole genome shotgun (WGS) entry which is preliminary data.</text>
</comment>
<protein>
    <recommendedName>
        <fullName evidence="5">Protein BatD</fullName>
    </recommendedName>
</protein>
<reference evidence="3 4" key="1">
    <citation type="submission" date="2020-03" db="EMBL/GenBank/DDBJ databases">
        <title>Genomic Encyclopedia of Type Strains, Phase IV (KMG-IV): sequencing the most valuable type-strain genomes for metagenomic binning, comparative biology and taxonomic classification.</title>
        <authorList>
            <person name="Goeker M."/>
        </authorList>
    </citation>
    <scope>NUCLEOTIDE SEQUENCE [LARGE SCALE GENOMIC DNA]</scope>
    <source>
        <strain evidence="3 4">DSM 105096</strain>
    </source>
</reference>
<keyword evidence="4" id="KW-1185">Reference proteome</keyword>
<organism evidence="3 4">
    <name type="scientific">Neolewinella antarctica</name>
    <dbReference type="NCBI Taxonomy" id="442734"/>
    <lineage>
        <taxon>Bacteria</taxon>
        <taxon>Pseudomonadati</taxon>
        <taxon>Bacteroidota</taxon>
        <taxon>Saprospiria</taxon>
        <taxon>Saprospirales</taxon>
        <taxon>Lewinellaceae</taxon>
        <taxon>Neolewinella</taxon>
    </lineage>
</organism>
<keyword evidence="1" id="KW-0472">Membrane</keyword>
<dbReference type="InterPro" id="IPR025738">
    <property type="entry name" value="BatD"/>
</dbReference>
<name>A0ABX0XFX2_9BACT</name>
<sequence length="579" mass="64006">MRRALLTLLSLIFLCTCGRAQGSTADVAFTATLSKRKMLTNSTVEFTLSLTNAQGTDLKAPPFNDFKILDGPSRANRTTIINGVASSAQSYTWLLQPKRAGELTVRPATIRAMNRMYRSNSQRVEVLAADDGDAGLAPDQMLRAEFSTTDAHVGQQIILNLNLYTANNVVSRNIMKEPTFDGFFSQPRRQYDGRPRTTIENGKEYEMRTLGSIALFPTKIGRLTVEPYDMIVGIVRYRNVRGRNRRFMEQVALSSDTTFINVRELPLPQPRGFSGGVGTYRLDVSTDKDRMTTDDALTMRVTVVGEGDIKRIKAFDPVDKKDWEVYAPKVLQEELLDSPSGIIGRKIFEYKIVPKRGGTFVLNPALVYFNVDSSDYVTLAPESFTVVVAGGTGKINYDLDSLQTEATLTLLPVDPQDIPVGRVYGNDPSRGVLYWLLFLLPLLGAAGAIGWSRYRDHLAGRDPAELAREKAAKAATLRLQSAEAFQKEGNAKSFYNAVEGSLLGYLRDKFKLPIADLSRKNIAAQLTTAGAAPELVNRYDGLLQRCEMALYAGQTNADDLAETYQSAKALIIDTEKTVD</sequence>
<keyword evidence="1" id="KW-1133">Transmembrane helix</keyword>
<evidence type="ECO:0000313" key="3">
    <source>
        <dbReference type="EMBL" id="NJC28225.1"/>
    </source>
</evidence>
<evidence type="ECO:0000313" key="4">
    <source>
        <dbReference type="Proteomes" id="UP000770785"/>
    </source>
</evidence>
<dbReference type="Proteomes" id="UP000770785">
    <property type="component" value="Unassembled WGS sequence"/>
</dbReference>
<dbReference type="EMBL" id="JAATJH010000009">
    <property type="protein sequence ID" value="NJC28225.1"/>
    <property type="molecule type" value="Genomic_DNA"/>
</dbReference>
<feature type="transmembrane region" description="Helical" evidence="1">
    <location>
        <begin position="432"/>
        <end position="451"/>
    </location>
</feature>
<dbReference type="RefSeq" id="WP_168040026.1">
    <property type="nucleotide sequence ID" value="NZ_JAATJH010000009.1"/>
</dbReference>
<dbReference type="PANTHER" id="PTHR40940:SF2">
    <property type="entry name" value="BATD"/>
    <property type="match status" value="1"/>
</dbReference>
<evidence type="ECO:0000256" key="2">
    <source>
        <dbReference type="SAM" id="SignalP"/>
    </source>
</evidence>
<dbReference type="Pfam" id="PF13584">
    <property type="entry name" value="BatD"/>
    <property type="match status" value="1"/>
</dbReference>
<evidence type="ECO:0008006" key="5">
    <source>
        <dbReference type="Google" id="ProtNLM"/>
    </source>
</evidence>
<accession>A0ABX0XFX2</accession>
<feature type="chain" id="PRO_5045342478" description="Protein BatD" evidence="2">
    <location>
        <begin position="21"/>
        <end position="579"/>
    </location>
</feature>
<dbReference type="PANTHER" id="PTHR40940">
    <property type="entry name" value="PROTEIN BATD-RELATED"/>
    <property type="match status" value="1"/>
</dbReference>
<proteinExistence type="predicted"/>
<feature type="signal peptide" evidence="2">
    <location>
        <begin position="1"/>
        <end position="20"/>
    </location>
</feature>
<evidence type="ECO:0000256" key="1">
    <source>
        <dbReference type="SAM" id="Phobius"/>
    </source>
</evidence>
<gene>
    <name evidence="3" type="ORF">GGR27_003746</name>
</gene>
<keyword evidence="1" id="KW-0812">Transmembrane</keyword>